<reference evidence="2" key="1">
    <citation type="submission" date="2019-10" db="EMBL/GenBank/DDBJ databases">
        <authorList>
            <person name="Soares A.E.R."/>
            <person name="Aleixo A."/>
            <person name="Schneider P."/>
            <person name="Miyaki C.Y."/>
            <person name="Schneider M.P."/>
            <person name="Mello C."/>
            <person name="Vasconcelos A.T.R."/>
        </authorList>
    </citation>
    <scope>NUCLEOTIDE SEQUENCE</scope>
    <source>
        <tissue evidence="2">Muscle</tissue>
    </source>
</reference>
<keyword evidence="3" id="KW-1185">Reference proteome</keyword>
<proteinExistence type="predicted"/>
<comment type="caution">
    <text evidence="2">The sequence shown here is derived from an EMBL/GenBank/DDBJ whole genome shotgun (WGS) entry which is preliminary data.</text>
</comment>
<evidence type="ECO:0000313" key="3">
    <source>
        <dbReference type="Proteomes" id="UP001145742"/>
    </source>
</evidence>
<dbReference type="Proteomes" id="UP001145742">
    <property type="component" value="Unassembled WGS sequence"/>
</dbReference>
<sequence length="113" mass="11987">MSEGSSQVGTFGGHLLDRRREIADLNIRIQKLRSGIVSQRSQVGMGGTWGGTPGQVWHLNISGGVWDTPGQVCELNIQIQKLRSGILSQRSQVGMGGTPGGHTWGAHLARGGT</sequence>
<dbReference type="EMBL" id="WHWB01015176">
    <property type="protein sequence ID" value="KAJ7428771.1"/>
    <property type="molecule type" value="Genomic_DNA"/>
</dbReference>
<evidence type="ECO:0000256" key="1">
    <source>
        <dbReference type="SAM" id="MobiDB-lite"/>
    </source>
</evidence>
<feature type="region of interest" description="Disordered" evidence="1">
    <location>
        <begin position="94"/>
        <end position="113"/>
    </location>
</feature>
<name>A0ABQ9DW85_9PASS</name>
<gene>
    <name evidence="2" type="ORF">WISP_00779</name>
</gene>
<evidence type="ECO:0000313" key="2">
    <source>
        <dbReference type="EMBL" id="KAJ7428771.1"/>
    </source>
</evidence>
<protein>
    <submittedName>
        <fullName evidence="2">Uncharacterized protein</fullName>
    </submittedName>
</protein>
<organism evidence="2 3">
    <name type="scientific">Willisornis vidua</name>
    <name type="common">Xingu scale-backed antbird</name>
    <dbReference type="NCBI Taxonomy" id="1566151"/>
    <lineage>
        <taxon>Eukaryota</taxon>
        <taxon>Metazoa</taxon>
        <taxon>Chordata</taxon>
        <taxon>Craniata</taxon>
        <taxon>Vertebrata</taxon>
        <taxon>Euteleostomi</taxon>
        <taxon>Archelosauria</taxon>
        <taxon>Archosauria</taxon>
        <taxon>Dinosauria</taxon>
        <taxon>Saurischia</taxon>
        <taxon>Theropoda</taxon>
        <taxon>Coelurosauria</taxon>
        <taxon>Aves</taxon>
        <taxon>Neognathae</taxon>
        <taxon>Neoaves</taxon>
        <taxon>Telluraves</taxon>
        <taxon>Australaves</taxon>
        <taxon>Passeriformes</taxon>
        <taxon>Thamnophilidae</taxon>
        <taxon>Willisornis</taxon>
    </lineage>
</organism>
<accession>A0ABQ9DW85</accession>
<feature type="compositionally biased region" description="Gly residues" evidence="1">
    <location>
        <begin position="94"/>
        <end position="103"/>
    </location>
</feature>